<dbReference type="Proteomes" id="UP000002706">
    <property type="component" value="Chromosome"/>
</dbReference>
<sequence length="113" mass="13506">MKQEPWEILSDKTLLERFCEVEKPIDDFLLRLVLIELLQRLKNLEKEVYAARVVLEEYFEVPPELYQEVINLTTEYLAQKDQEKARDLAFYQQTGLSLAQWLKFMVFGKFDAN</sequence>
<proteinExistence type="predicted"/>
<organism evidence="1 2">
    <name type="scientific">Carboxydothermus hydrogenoformans (strain ATCC BAA-161 / DSM 6008 / Z-2901)</name>
    <dbReference type="NCBI Taxonomy" id="246194"/>
    <lineage>
        <taxon>Bacteria</taxon>
        <taxon>Bacillati</taxon>
        <taxon>Bacillota</taxon>
        <taxon>Clostridia</taxon>
        <taxon>Thermoanaerobacterales</taxon>
        <taxon>Thermoanaerobacteraceae</taxon>
        <taxon>Carboxydothermus</taxon>
    </lineage>
</organism>
<dbReference type="EMBL" id="CP000141">
    <property type="protein sequence ID" value="ABB14233.1"/>
    <property type="molecule type" value="Genomic_DNA"/>
</dbReference>
<evidence type="ECO:0000313" key="1">
    <source>
        <dbReference type="EMBL" id="ABB14233.1"/>
    </source>
</evidence>
<dbReference type="RefSeq" id="WP_011343591.1">
    <property type="nucleotide sequence ID" value="NC_007503.1"/>
</dbReference>
<evidence type="ECO:0000313" key="2">
    <source>
        <dbReference type="Proteomes" id="UP000002706"/>
    </source>
</evidence>
<dbReference type="KEGG" id="chy:CHY_0660"/>
<dbReference type="HOGENOM" id="CLU_151806_0_0_9"/>
<dbReference type="eggNOG" id="ENOG5032TQG">
    <property type="taxonomic scope" value="Bacteria"/>
</dbReference>
<dbReference type="AlphaFoldDB" id="Q3AEB9"/>
<keyword evidence="2" id="KW-1185">Reference proteome</keyword>
<reference evidence="1 2" key="1">
    <citation type="journal article" date="2005" name="PLoS Genet.">
        <title>Life in hot carbon monoxide: the complete genome sequence of Carboxydothermus hydrogenoformans Z-2901.</title>
        <authorList>
            <person name="Wu M."/>
            <person name="Ren Q."/>
            <person name="Durkin A.S."/>
            <person name="Daugherty S.C."/>
            <person name="Brinkac L.M."/>
            <person name="Dodson R.J."/>
            <person name="Madupu R."/>
            <person name="Sullivan S.A."/>
            <person name="Kolonay J.F."/>
            <person name="Haft D.H."/>
            <person name="Nelson W.C."/>
            <person name="Tallon L.J."/>
            <person name="Jones K.M."/>
            <person name="Ulrich L.E."/>
            <person name="Gonzalez J.M."/>
            <person name="Zhulin I.B."/>
            <person name="Robb F.T."/>
            <person name="Eisen J.A."/>
        </authorList>
    </citation>
    <scope>NUCLEOTIDE SEQUENCE [LARGE SCALE GENOMIC DNA]</scope>
    <source>
        <strain evidence="2">ATCC BAA-161 / DSM 6008 / Z-2901</strain>
    </source>
</reference>
<protein>
    <submittedName>
        <fullName evidence="1">Uncharacterized protein</fullName>
    </submittedName>
</protein>
<accession>Q3AEB9</accession>
<gene>
    <name evidence="1" type="ordered locus">CHY_0660</name>
</gene>
<name>Q3AEB9_CARHZ</name>
<dbReference type="InParanoid" id="Q3AEB9"/>